<evidence type="ECO:0000313" key="2">
    <source>
        <dbReference type="Proteomes" id="UP000799779"/>
    </source>
</evidence>
<dbReference type="Proteomes" id="UP000799779">
    <property type="component" value="Unassembled WGS sequence"/>
</dbReference>
<name>A0A6A5WBH4_9PLEO</name>
<accession>A0A6A5WBH4</accession>
<sequence>MSTALKYPNSTFTIPLPPMSTHLRPFVITNTSRQHIIHHQPFSPLSLSFSTKRHRQANTALASVYPQSLSVISSSLSPKLYLPPRSPPVKISMSLSATPTTALTRATVKRRLTPDSDDHEPDYRDLYDTLGLTRPSTISTRPSIVSTVGTGDTGGTNLIRATGATLGAVGRAVVAVVVWPFRKRRGREGEGSINGEGSGDAPLFHRTNDKFGTITAMLYVYVSRHGEVHVYVATIPIQNSLAYNKLLGGSLNRKRSSGEQARL</sequence>
<protein>
    <submittedName>
        <fullName evidence="1">Uncharacterized protein</fullName>
    </submittedName>
</protein>
<evidence type="ECO:0000313" key="1">
    <source>
        <dbReference type="EMBL" id="KAF1999022.1"/>
    </source>
</evidence>
<proteinExistence type="predicted"/>
<dbReference type="AlphaFoldDB" id="A0A6A5WBH4"/>
<keyword evidence="2" id="KW-1185">Reference proteome</keyword>
<gene>
    <name evidence="1" type="ORF">P154DRAFT_535892</name>
</gene>
<organism evidence="1 2">
    <name type="scientific">Amniculicola lignicola CBS 123094</name>
    <dbReference type="NCBI Taxonomy" id="1392246"/>
    <lineage>
        <taxon>Eukaryota</taxon>
        <taxon>Fungi</taxon>
        <taxon>Dikarya</taxon>
        <taxon>Ascomycota</taxon>
        <taxon>Pezizomycotina</taxon>
        <taxon>Dothideomycetes</taxon>
        <taxon>Pleosporomycetidae</taxon>
        <taxon>Pleosporales</taxon>
        <taxon>Amniculicolaceae</taxon>
        <taxon>Amniculicola</taxon>
    </lineage>
</organism>
<dbReference type="EMBL" id="ML977599">
    <property type="protein sequence ID" value="KAF1999022.1"/>
    <property type="molecule type" value="Genomic_DNA"/>
</dbReference>
<reference evidence="1" key="1">
    <citation type="journal article" date="2020" name="Stud. Mycol.">
        <title>101 Dothideomycetes genomes: a test case for predicting lifestyles and emergence of pathogens.</title>
        <authorList>
            <person name="Haridas S."/>
            <person name="Albert R."/>
            <person name="Binder M."/>
            <person name="Bloem J."/>
            <person name="Labutti K."/>
            <person name="Salamov A."/>
            <person name="Andreopoulos B."/>
            <person name="Baker S."/>
            <person name="Barry K."/>
            <person name="Bills G."/>
            <person name="Bluhm B."/>
            <person name="Cannon C."/>
            <person name="Castanera R."/>
            <person name="Culley D."/>
            <person name="Daum C."/>
            <person name="Ezra D."/>
            <person name="Gonzalez J."/>
            <person name="Henrissat B."/>
            <person name="Kuo A."/>
            <person name="Liang C."/>
            <person name="Lipzen A."/>
            <person name="Lutzoni F."/>
            <person name="Magnuson J."/>
            <person name="Mondo S."/>
            <person name="Nolan M."/>
            <person name="Ohm R."/>
            <person name="Pangilinan J."/>
            <person name="Park H.-J."/>
            <person name="Ramirez L."/>
            <person name="Alfaro M."/>
            <person name="Sun H."/>
            <person name="Tritt A."/>
            <person name="Yoshinaga Y."/>
            <person name="Zwiers L.-H."/>
            <person name="Turgeon B."/>
            <person name="Goodwin S."/>
            <person name="Spatafora J."/>
            <person name="Crous P."/>
            <person name="Grigoriev I."/>
        </authorList>
    </citation>
    <scope>NUCLEOTIDE SEQUENCE</scope>
    <source>
        <strain evidence="1">CBS 123094</strain>
    </source>
</reference>